<evidence type="ECO:0000256" key="11">
    <source>
        <dbReference type="ARBA" id="ARBA00023268"/>
    </source>
</evidence>
<keyword evidence="6" id="KW-0442">Lipid degradation</keyword>
<comment type="similarity">
    <text evidence="2">In the central section; belongs to the 3-hydroxyacyl-CoA dehydrogenase family.</text>
</comment>
<keyword evidence="9" id="KW-0443">Lipid metabolism</keyword>
<name>A0ABW8NKM3_9GAMM</name>
<reference evidence="16 17" key="1">
    <citation type="submission" date="2024-03" db="EMBL/GenBank/DDBJ databases">
        <title>High-quality draft genome sequence of Oceanobacter sp. wDCs-4.</title>
        <authorList>
            <person name="Dong C."/>
        </authorList>
    </citation>
    <scope>NUCLEOTIDE SEQUENCE [LARGE SCALE GENOMIC DNA]</scope>
    <source>
        <strain evidence="17">wDCs-4</strain>
    </source>
</reference>
<dbReference type="EC" id="4.2.1.17" evidence="4"/>
<dbReference type="InterPro" id="IPR050136">
    <property type="entry name" value="FA_oxidation_alpha_subunit"/>
</dbReference>
<evidence type="ECO:0000256" key="3">
    <source>
        <dbReference type="ARBA" id="ARBA00008750"/>
    </source>
</evidence>
<evidence type="ECO:0000256" key="5">
    <source>
        <dbReference type="ARBA" id="ARBA00022832"/>
    </source>
</evidence>
<dbReference type="NCBIfam" id="NF008727">
    <property type="entry name" value="PRK11730.1"/>
    <property type="match status" value="1"/>
</dbReference>
<gene>
    <name evidence="16" type="primary">fadB</name>
    <name evidence="16" type="ORF">WG929_13970</name>
</gene>
<evidence type="ECO:0000256" key="13">
    <source>
        <dbReference type="RuleBase" id="RU003707"/>
    </source>
</evidence>
<comment type="similarity">
    <text evidence="3">In the N-terminal section; belongs to the enoyl-CoA hydratase/isomerase family.</text>
</comment>
<dbReference type="InterPro" id="IPR006176">
    <property type="entry name" value="3-OHacyl-CoA_DH_NAD-bd"/>
</dbReference>
<organism evidence="16 17">
    <name type="scientific">Oceanobacter antarcticus</name>
    <dbReference type="NCBI Taxonomy" id="3133425"/>
    <lineage>
        <taxon>Bacteria</taxon>
        <taxon>Pseudomonadati</taxon>
        <taxon>Pseudomonadota</taxon>
        <taxon>Gammaproteobacteria</taxon>
        <taxon>Oceanospirillales</taxon>
        <taxon>Oceanospirillaceae</taxon>
        <taxon>Oceanobacter</taxon>
    </lineage>
</organism>
<dbReference type="SUPFAM" id="SSF52096">
    <property type="entry name" value="ClpP/crotonase"/>
    <property type="match status" value="1"/>
</dbReference>
<dbReference type="PROSITE" id="PS00166">
    <property type="entry name" value="ENOYL_COA_HYDRATASE"/>
    <property type="match status" value="1"/>
</dbReference>
<dbReference type="InterPro" id="IPR036291">
    <property type="entry name" value="NAD(P)-bd_dom_sf"/>
</dbReference>
<evidence type="ECO:0000256" key="8">
    <source>
        <dbReference type="ARBA" id="ARBA00023027"/>
    </source>
</evidence>
<evidence type="ECO:0000256" key="1">
    <source>
        <dbReference type="ARBA" id="ARBA00005005"/>
    </source>
</evidence>
<dbReference type="Pfam" id="PF00725">
    <property type="entry name" value="3HCDH"/>
    <property type="match status" value="2"/>
</dbReference>
<dbReference type="InterPro" id="IPR001753">
    <property type="entry name" value="Enoyl-CoA_hydra/iso"/>
</dbReference>
<dbReference type="Gene3D" id="1.10.1040.50">
    <property type="match status" value="1"/>
</dbReference>
<dbReference type="Pfam" id="PF00378">
    <property type="entry name" value="ECH_1"/>
    <property type="match status" value="1"/>
</dbReference>
<dbReference type="InterPro" id="IPR008927">
    <property type="entry name" value="6-PGluconate_DH-like_C_sf"/>
</dbReference>
<keyword evidence="10" id="KW-0456">Lyase</keyword>
<evidence type="ECO:0000256" key="2">
    <source>
        <dbReference type="ARBA" id="ARBA00007005"/>
    </source>
</evidence>
<evidence type="ECO:0000256" key="9">
    <source>
        <dbReference type="ARBA" id="ARBA00023098"/>
    </source>
</evidence>
<comment type="caution">
    <text evidence="16">The sequence shown here is derived from an EMBL/GenBank/DDBJ whole genome shotgun (WGS) entry which is preliminary data.</text>
</comment>
<dbReference type="InterPro" id="IPR018376">
    <property type="entry name" value="Enoyl-CoA_hyd/isom_CS"/>
</dbReference>
<proteinExistence type="inferred from homology"/>
<evidence type="ECO:0000259" key="15">
    <source>
        <dbReference type="Pfam" id="PF02737"/>
    </source>
</evidence>
<dbReference type="SUPFAM" id="SSF51735">
    <property type="entry name" value="NAD(P)-binding Rossmann-fold domains"/>
    <property type="match status" value="1"/>
</dbReference>
<keyword evidence="8" id="KW-0520">NAD</keyword>
<accession>A0ABW8NKM3</accession>
<dbReference type="RefSeq" id="WP_416206548.1">
    <property type="nucleotide sequence ID" value="NZ_JBBKTX010000017.1"/>
</dbReference>
<evidence type="ECO:0000313" key="17">
    <source>
        <dbReference type="Proteomes" id="UP001620597"/>
    </source>
</evidence>
<feature type="domain" description="3-hydroxyacyl-CoA dehydrogenase C-terminal" evidence="14">
    <location>
        <begin position="625"/>
        <end position="708"/>
    </location>
</feature>
<keyword evidence="7" id="KW-0560">Oxidoreductase</keyword>
<keyword evidence="5" id="KW-0276">Fatty acid metabolism</keyword>
<dbReference type="InterPro" id="IPR006108">
    <property type="entry name" value="3HC_DH_C"/>
</dbReference>
<comment type="catalytic activity">
    <reaction evidence="12">
        <text>a (3S)-3-hydroxyacyl-CoA + NAD(+) = a 3-oxoacyl-CoA + NADH + H(+)</text>
        <dbReference type="Rhea" id="RHEA:22432"/>
        <dbReference type="ChEBI" id="CHEBI:15378"/>
        <dbReference type="ChEBI" id="CHEBI:57318"/>
        <dbReference type="ChEBI" id="CHEBI:57540"/>
        <dbReference type="ChEBI" id="CHEBI:57945"/>
        <dbReference type="ChEBI" id="CHEBI:90726"/>
        <dbReference type="EC" id="1.1.1.35"/>
    </reaction>
</comment>
<dbReference type="EMBL" id="JBBKTX010000017">
    <property type="protein sequence ID" value="MFK4753518.1"/>
    <property type="molecule type" value="Genomic_DNA"/>
</dbReference>
<dbReference type="Pfam" id="PF02737">
    <property type="entry name" value="3HCDH_N"/>
    <property type="match status" value="1"/>
</dbReference>
<comment type="similarity">
    <text evidence="13">Belongs to the enoyl-CoA hydratase/isomerase family.</text>
</comment>
<evidence type="ECO:0000256" key="7">
    <source>
        <dbReference type="ARBA" id="ARBA00023002"/>
    </source>
</evidence>
<keyword evidence="11" id="KW-0511">Multifunctional enzyme</keyword>
<dbReference type="CDD" id="cd06558">
    <property type="entry name" value="crotonase-like"/>
    <property type="match status" value="1"/>
</dbReference>
<dbReference type="PANTHER" id="PTHR43612:SF3">
    <property type="entry name" value="TRIFUNCTIONAL ENZYME SUBUNIT ALPHA, MITOCHONDRIAL"/>
    <property type="match status" value="1"/>
</dbReference>
<dbReference type="Gene3D" id="3.40.50.720">
    <property type="entry name" value="NAD(P)-binding Rossmann-like Domain"/>
    <property type="match status" value="1"/>
</dbReference>
<evidence type="ECO:0000256" key="12">
    <source>
        <dbReference type="ARBA" id="ARBA00049556"/>
    </source>
</evidence>
<dbReference type="Gene3D" id="3.90.226.10">
    <property type="entry name" value="2-enoyl-CoA Hydratase, Chain A, domain 1"/>
    <property type="match status" value="1"/>
</dbReference>
<dbReference type="InterPro" id="IPR006180">
    <property type="entry name" value="3-OHacyl-CoA_DH_CS"/>
</dbReference>
<evidence type="ECO:0000256" key="4">
    <source>
        <dbReference type="ARBA" id="ARBA00012076"/>
    </source>
</evidence>
<sequence length="729" mass="78688">MNVESFVRLEEMENGLYQLVLDAADARMNILSKAAIASLEQAIAQLPLASIKGLLITSAKDSFVAGADITEFCDSFAQSADTIFDYSMKVHRLFNRIEDLPFPTVAAVRGEALGGGMELALCADYRVVTEQARLGLPEVNLGIMPGWGGSVRLPRLIGVDNALTWMTQGRPMKAADALRAGVADAVVADDKLAAAALKVLQQAVDGRLKYLPRRGLKTRAMTLNELELAMACDTAEGMVSMFSSDHYPAARTIVQSVRASVRMNRETAGAHESRDFIQLANTAVSRSLVNLFLSDQALKRKNRQYANTGQAVAQAAVLGAGIMGGGVAYQSASTGTPILMKDITSQALEAGTAEANRLMLGQLKRKKMQPQQALATSQRIQSTLDYKGFDHADLVVEAVVENPNIKRAVLAEVEQQVGRDCVLATNTSTLTVKELVSELQRPENFCGMHFFNPVHRMPLVEIIRGEQTSDAAVSRAVSYALAMKKVPIVVNDCPGFLVNRVLLPYVHAFARLVIDGVDFERIDQVMERFGWPMGPATLADIVGMDTGHHAEGLIAAAYPDRYLTGVKTPTDALFAAGRLGQKSGAGYYRYEADKRGKLKKSSDPAAYDVIQSVVSGSLLLTDDDIVQRMMIPLCLEAMRCLEEGIADAVADIDVALINGVGFPRYLGGAFGYMDSVGLQDFVSQCDHYSDLGMAYQPTARLRDMAAAGQCFYAPESATSSVTSASANRV</sequence>
<dbReference type="InterPro" id="IPR029045">
    <property type="entry name" value="ClpP/crotonase-like_dom_sf"/>
</dbReference>
<dbReference type="PANTHER" id="PTHR43612">
    <property type="entry name" value="TRIFUNCTIONAL ENZYME SUBUNIT ALPHA"/>
    <property type="match status" value="1"/>
</dbReference>
<protein>
    <recommendedName>
        <fullName evidence="4">enoyl-CoA hydratase</fullName>
        <ecNumber evidence="4">4.2.1.17</ecNumber>
    </recommendedName>
</protein>
<evidence type="ECO:0000313" key="16">
    <source>
        <dbReference type="EMBL" id="MFK4753518.1"/>
    </source>
</evidence>
<evidence type="ECO:0000256" key="10">
    <source>
        <dbReference type="ARBA" id="ARBA00023239"/>
    </source>
</evidence>
<feature type="domain" description="3-hydroxyacyl-CoA dehydrogenase C-terminal" evidence="14">
    <location>
        <begin position="495"/>
        <end position="590"/>
    </location>
</feature>
<dbReference type="PROSITE" id="PS00067">
    <property type="entry name" value="3HCDH"/>
    <property type="match status" value="1"/>
</dbReference>
<keyword evidence="17" id="KW-1185">Reference proteome</keyword>
<evidence type="ECO:0000256" key="6">
    <source>
        <dbReference type="ARBA" id="ARBA00022963"/>
    </source>
</evidence>
<feature type="domain" description="3-hydroxyacyl-CoA dehydrogenase NAD binding" evidence="15">
    <location>
        <begin position="315"/>
        <end position="493"/>
    </location>
</feature>
<dbReference type="Proteomes" id="UP001620597">
    <property type="component" value="Unassembled WGS sequence"/>
</dbReference>
<dbReference type="SUPFAM" id="SSF48179">
    <property type="entry name" value="6-phosphogluconate dehydrogenase C-terminal domain-like"/>
    <property type="match status" value="2"/>
</dbReference>
<comment type="pathway">
    <text evidence="1">Lipid metabolism; fatty acid beta-oxidation.</text>
</comment>
<evidence type="ECO:0000259" key="14">
    <source>
        <dbReference type="Pfam" id="PF00725"/>
    </source>
</evidence>